<evidence type="ECO:0000256" key="1">
    <source>
        <dbReference type="ARBA" id="ARBA00006540"/>
    </source>
</evidence>
<dbReference type="SUPFAM" id="SSF50447">
    <property type="entry name" value="Translation proteins"/>
    <property type="match status" value="1"/>
</dbReference>
<keyword evidence="2" id="KW-0689">Ribosomal protein</keyword>
<evidence type="ECO:0000256" key="3">
    <source>
        <dbReference type="ARBA" id="ARBA00023274"/>
    </source>
</evidence>
<dbReference type="WBParaSite" id="Csp11.Scaffold629.g14371.t1">
    <property type="protein sequence ID" value="Csp11.Scaffold629.g14371.t1"/>
    <property type="gene ID" value="Csp11.Scaffold629.g14371"/>
</dbReference>
<evidence type="ECO:0000313" key="6">
    <source>
        <dbReference type="Proteomes" id="UP000095282"/>
    </source>
</evidence>
<dbReference type="InterPro" id="IPR000597">
    <property type="entry name" value="Ribosomal_uL3"/>
</dbReference>
<proteinExistence type="inferred from homology"/>
<sequence>MLRSLISNVTTGPTPEWTGRILMASGINLNQQRGRRRTLTPVPWLPPIKERIPRASVLMNEETKSLLESVVEKERLVSTTLARQCAQETHVSVSDIPESSRRVGLVVQKIGMIPQWTTDGNRILCTVLQVDENHVVSVTSPENWYKASAVGKRKAYNRQGPMWRVTVGTSNDNPTKYTLAYRKQFLKAGIPTKAKVGSFLVTEDALPTSGQPLDARHFSIGQYVTVTGKTIDWGFQGGMHRWGMRGQPTRRTTKSHRRIGSVGSVGDARIWPGKRMPGHMGYEWRTVSGLEVVRINVDKQVIYVKGSVPGDIGETLLLKDCLQEEKRLRTGPMPTWAPSLETIEEEPESSPEEVVPKNLLFHEQFSPKLFRFTSPSIAFTDADAKKATGRDKTKAKIAKVKK</sequence>
<accession>A0A1I7U346</accession>
<dbReference type="Proteomes" id="UP000095282">
    <property type="component" value="Unplaced"/>
</dbReference>
<keyword evidence="6" id="KW-1185">Reference proteome</keyword>
<dbReference type="InterPro" id="IPR019927">
    <property type="entry name" value="Ribosomal_uL3_bac/org-type"/>
</dbReference>
<dbReference type="GO" id="GO:0006412">
    <property type="term" value="P:translation"/>
    <property type="evidence" value="ECO:0007669"/>
    <property type="project" value="InterPro"/>
</dbReference>
<dbReference type="GO" id="GO:0003735">
    <property type="term" value="F:structural constituent of ribosome"/>
    <property type="evidence" value="ECO:0007669"/>
    <property type="project" value="InterPro"/>
</dbReference>
<evidence type="ECO:0000256" key="5">
    <source>
        <dbReference type="ARBA" id="ARBA00035396"/>
    </source>
</evidence>
<dbReference type="AlphaFoldDB" id="A0A1I7U346"/>
<dbReference type="STRING" id="1561998.A0A1I7U346"/>
<dbReference type="InterPro" id="IPR009000">
    <property type="entry name" value="Transl_B-barrel_sf"/>
</dbReference>
<dbReference type="GO" id="GO:0005762">
    <property type="term" value="C:mitochondrial large ribosomal subunit"/>
    <property type="evidence" value="ECO:0007669"/>
    <property type="project" value="TreeGrafter"/>
</dbReference>
<keyword evidence="3" id="KW-0687">Ribonucleoprotein</keyword>
<evidence type="ECO:0000313" key="7">
    <source>
        <dbReference type="WBParaSite" id="Csp11.Scaffold629.g14371.t1"/>
    </source>
</evidence>
<dbReference type="PANTHER" id="PTHR11229">
    <property type="entry name" value="50S RIBOSOMAL PROTEIN L3"/>
    <property type="match status" value="1"/>
</dbReference>
<dbReference type="eggNOG" id="KOG3141">
    <property type="taxonomic scope" value="Eukaryota"/>
</dbReference>
<dbReference type="PANTHER" id="PTHR11229:SF8">
    <property type="entry name" value="LARGE RIBOSOMAL SUBUNIT PROTEIN UL3M"/>
    <property type="match status" value="1"/>
</dbReference>
<name>A0A1I7U346_9PELO</name>
<dbReference type="Gene3D" id="2.40.30.10">
    <property type="entry name" value="Translation factors"/>
    <property type="match status" value="2"/>
</dbReference>
<evidence type="ECO:0000256" key="2">
    <source>
        <dbReference type="ARBA" id="ARBA00022980"/>
    </source>
</evidence>
<organism evidence="6 7">
    <name type="scientific">Caenorhabditis tropicalis</name>
    <dbReference type="NCBI Taxonomy" id="1561998"/>
    <lineage>
        <taxon>Eukaryota</taxon>
        <taxon>Metazoa</taxon>
        <taxon>Ecdysozoa</taxon>
        <taxon>Nematoda</taxon>
        <taxon>Chromadorea</taxon>
        <taxon>Rhabditida</taxon>
        <taxon>Rhabditina</taxon>
        <taxon>Rhabditomorpha</taxon>
        <taxon>Rhabditoidea</taxon>
        <taxon>Rhabditidae</taxon>
        <taxon>Peloderinae</taxon>
        <taxon>Caenorhabditis</taxon>
    </lineage>
</organism>
<comment type="similarity">
    <text evidence="1">Belongs to the universal ribosomal protein uL3 family.</text>
</comment>
<dbReference type="Pfam" id="PF00297">
    <property type="entry name" value="Ribosomal_L3"/>
    <property type="match status" value="1"/>
</dbReference>
<evidence type="ECO:0000256" key="4">
    <source>
        <dbReference type="ARBA" id="ARBA00035209"/>
    </source>
</evidence>
<dbReference type="FunFam" id="2.40.30.10:FF:000169">
    <property type="entry name" value="50S ribosomal protein L3"/>
    <property type="match status" value="1"/>
</dbReference>
<protein>
    <recommendedName>
        <fullName evidence="4">Large ribosomal subunit protein uL3m</fullName>
    </recommendedName>
    <alternativeName>
        <fullName evidence="5">39S ribosomal protein L3, mitochondrial</fullName>
    </alternativeName>
</protein>
<reference evidence="7" key="1">
    <citation type="submission" date="2016-11" db="UniProtKB">
        <authorList>
            <consortium name="WormBaseParasite"/>
        </authorList>
    </citation>
    <scope>IDENTIFICATION</scope>
</reference>